<keyword evidence="1" id="KW-0472">Membrane</keyword>
<gene>
    <name evidence="2" type="ORF">GCM10025789_28310</name>
</gene>
<comment type="caution">
    <text evidence="2">The sequence shown here is derived from an EMBL/GenBank/DDBJ whole genome shotgun (WGS) entry which is preliminary data.</text>
</comment>
<dbReference type="PANTHER" id="PTHR18640:SF5">
    <property type="entry name" value="SODIUM_BILE ACID COTRANSPORTER 7"/>
    <property type="match status" value="1"/>
</dbReference>
<accession>A0ABP9FVB1</accession>
<feature type="transmembrane region" description="Helical" evidence="1">
    <location>
        <begin position="279"/>
        <end position="298"/>
    </location>
</feature>
<dbReference type="PIRSF" id="PIRSF026166">
    <property type="entry name" value="UCP026166"/>
    <property type="match status" value="1"/>
</dbReference>
<proteinExistence type="predicted"/>
<dbReference type="Gene3D" id="1.20.1530.20">
    <property type="match status" value="1"/>
</dbReference>
<dbReference type="Proteomes" id="UP001501521">
    <property type="component" value="Unassembled WGS sequence"/>
</dbReference>
<keyword evidence="1" id="KW-1133">Transmembrane helix</keyword>
<dbReference type="InterPro" id="IPR038770">
    <property type="entry name" value="Na+/solute_symporter_sf"/>
</dbReference>
<dbReference type="EMBL" id="BAABLV010000041">
    <property type="protein sequence ID" value="GAA4907141.1"/>
    <property type="molecule type" value="Genomic_DNA"/>
</dbReference>
<feature type="transmembrane region" description="Helical" evidence="1">
    <location>
        <begin position="170"/>
        <end position="189"/>
    </location>
</feature>
<feature type="transmembrane region" description="Helical" evidence="1">
    <location>
        <begin position="36"/>
        <end position="53"/>
    </location>
</feature>
<evidence type="ECO:0000313" key="3">
    <source>
        <dbReference type="Proteomes" id="UP001501521"/>
    </source>
</evidence>
<feature type="transmembrane region" description="Helical" evidence="1">
    <location>
        <begin position="65"/>
        <end position="86"/>
    </location>
</feature>
<dbReference type="PANTHER" id="PTHR18640">
    <property type="entry name" value="SOLUTE CARRIER FAMILY 10 MEMBER 7"/>
    <property type="match status" value="1"/>
</dbReference>
<sequence>MKLKLDLTMIAILGSLALGLLLPLDGGAAEVLDVVTKVAIFLLFFGYGARLSTEETLAGVRHWKLHLTILAITFVMYPLLALPLLGVPEGWMSESIRIGLLFLCLVPSTVQSSIAFTSLAGGNIPAAMVSATASNVLGVVLTPLLTMLFIRSSGGGSIGMQQIYDVMIQLLLPFVLGQLSRFFTAGFMGRHRKGLKYVDQGVIVLIVYGAFSDLRASGVWRTLDWVDVAWVVPVTMALLAFTFWFTWRLPHWLGFNRPDSIAVMFCGTKKSLATGVPMAMVLFPATTVGVIVIPLMLYHQVQLLVSSVLANRLAEGRDHA</sequence>
<name>A0ABP9FVB1_9ACTN</name>
<dbReference type="InterPro" id="IPR016833">
    <property type="entry name" value="Put_Na-Bile_cotransptr"/>
</dbReference>
<organism evidence="2 3">
    <name type="scientific">Tessaracoccus lubricantis</name>
    <dbReference type="NCBI Taxonomy" id="545543"/>
    <lineage>
        <taxon>Bacteria</taxon>
        <taxon>Bacillati</taxon>
        <taxon>Actinomycetota</taxon>
        <taxon>Actinomycetes</taxon>
        <taxon>Propionibacteriales</taxon>
        <taxon>Propionibacteriaceae</taxon>
        <taxon>Tessaracoccus</taxon>
    </lineage>
</organism>
<reference evidence="3" key="1">
    <citation type="journal article" date="2019" name="Int. J. Syst. Evol. Microbiol.">
        <title>The Global Catalogue of Microorganisms (GCM) 10K type strain sequencing project: providing services to taxonomists for standard genome sequencing and annotation.</title>
        <authorList>
            <consortium name="The Broad Institute Genomics Platform"/>
            <consortium name="The Broad Institute Genome Sequencing Center for Infectious Disease"/>
            <person name="Wu L."/>
            <person name="Ma J."/>
        </authorList>
    </citation>
    <scope>NUCLEOTIDE SEQUENCE [LARGE SCALE GENOMIC DNA]</scope>
    <source>
        <strain evidence="3">JCM 19125</strain>
    </source>
</reference>
<evidence type="ECO:0000256" key="1">
    <source>
        <dbReference type="SAM" id="Phobius"/>
    </source>
</evidence>
<feature type="transmembrane region" description="Helical" evidence="1">
    <location>
        <begin position="126"/>
        <end position="150"/>
    </location>
</feature>
<feature type="transmembrane region" description="Helical" evidence="1">
    <location>
        <begin position="201"/>
        <end position="222"/>
    </location>
</feature>
<feature type="transmembrane region" description="Helical" evidence="1">
    <location>
        <begin position="98"/>
        <end position="119"/>
    </location>
</feature>
<protein>
    <submittedName>
        <fullName evidence="2">Bile acid:sodium symporter</fullName>
    </submittedName>
</protein>
<keyword evidence="1" id="KW-0812">Transmembrane</keyword>
<evidence type="ECO:0000313" key="2">
    <source>
        <dbReference type="EMBL" id="GAA4907141.1"/>
    </source>
</evidence>
<dbReference type="RefSeq" id="WP_345583993.1">
    <property type="nucleotide sequence ID" value="NZ_BAABLV010000041.1"/>
</dbReference>
<dbReference type="Pfam" id="PF13593">
    <property type="entry name" value="SBF_like"/>
    <property type="match status" value="1"/>
</dbReference>
<keyword evidence="3" id="KW-1185">Reference proteome</keyword>
<feature type="transmembrane region" description="Helical" evidence="1">
    <location>
        <begin position="228"/>
        <end position="247"/>
    </location>
</feature>